<reference evidence="11" key="1">
    <citation type="journal article" date="2023" name="Front. Mar. Sci.">
        <title>A new Merluccius polli reference genome to investigate the effects of global change in West African waters.</title>
        <authorList>
            <person name="Mateo J.L."/>
            <person name="Blanco-Fernandez C."/>
            <person name="Garcia-Vazquez E."/>
            <person name="Machado-Schiaffino G."/>
        </authorList>
    </citation>
    <scope>NUCLEOTIDE SEQUENCE</scope>
    <source>
        <strain evidence="11">C29</strain>
        <tissue evidence="11">Fin</tissue>
    </source>
</reference>
<dbReference type="FunFam" id="3.30.420.10:FF:000001">
    <property type="entry name" value="Protein argonaute-2"/>
    <property type="match status" value="2"/>
</dbReference>
<evidence type="ECO:0000256" key="6">
    <source>
        <dbReference type="ARBA" id="ARBA00023158"/>
    </source>
</evidence>
<dbReference type="Pfam" id="PF08699">
    <property type="entry name" value="ArgoL1"/>
    <property type="match status" value="2"/>
</dbReference>
<feature type="domain" description="PAZ" evidence="9">
    <location>
        <begin position="1054"/>
        <end position="1173"/>
    </location>
</feature>
<evidence type="ECO:0000256" key="5">
    <source>
        <dbReference type="ARBA" id="ARBA00022884"/>
    </source>
</evidence>
<organism evidence="11 12">
    <name type="scientific">Merluccius polli</name>
    <name type="common">Benguela hake</name>
    <name type="synonym">Merluccius cadenati</name>
    <dbReference type="NCBI Taxonomy" id="89951"/>
    <lineage>
        <taxon>Eukaryota</taxon>
        <taxon>Metazoa</taxon>
        <taxon>Chordata</taxon>
        <taxon>Craniata</taxon>
        <taxon>Vertebrata</taxon>
        <taxon>Euteleostomi</taxon>
        <taxon>Actinopterygii</taxon>
        <taxon>Neopterygii</taxon>
        <taxon>Teleostei</taxon>
        <taxon>Neoteleostei</taxon>
        <taxon>Acanthomorphata</taxon>
        <taxon>Zeiogadaria</taxon>
        <taxon>Gadariae</taxon>
        <taxon>Gadiformes</taxon>
        <taxon>Gadoidei</taxon>
        <taxon>Merlucciidae</taxon>
        <taxon>Merluccius</taxon>
    </lineage>
</organism>
<dbReference type="CDD" id="cd02846">
    <property type="entry name" value="PAZ_argonaute_like"/>
    <property type="match status" value="2"/>
</dbReference>
<feature type="domain" description="Piwi" evidence="10">
    <location>
        <begin position="1342"/>
        <end position="1653"/>
    </location>
</feature>
<dbReference type="InterPro" id="IPR032473">
    <property type="entry name" value="Argonaute_Mid_dom"/>
</dbReference>
<keyword evidence="6" id="KW-0943">RNA-mediated gene silencing</keyword>
<dbReference type="SMART" id="SM01163">
    <property type="entry name" value="DUF1785"/>
    <property type="match status" value="2"/>
</dbReference>
<dbReference type="InterPro" id="IPR036085">
    <property type="entry name" value="PAZ_dom_sf"/>
</dbReference>
<dbReference type="InterPro" id="IPR012337">
    <property type="entry name" value="RNaseH-like_sf"/>
</dbReference>
<dbReference type="InterPro" id="IPR036397">
    <property type="entry name" value="RNaseH_sf"/>
</dbReference>
<dbReference type="EMBL" id="JAOPHQ010002360">
    <property type="protein sequence ID" value="KAK0147098.1"/>
    <property type="molecule type" value="Genomic_DNA"/>
</dbReference>
<dbReference type="InterPro" id="IPR003100">
    <property type="entry name" value="PAZ_dom"/>
</dbReference>
<evidence type="ECO:0000256" key="7">
    <source>
        <dbReference type="ARBA" id="ARBA00023274"/>
    </source>
</evidence>
<gene>
    <name evidence="11" type="primary">Ago1</name>
    <name evidence="11" type="ORF">N1851_013563</name>
</gene>
<evidence type="ECO:0000256" key="4">
    <source>
        <dbReference type="ARBA" id="ARBA00022845"/>
    </source>
</evidence>
<dbReference type="PROSITE" id="PS50821">
    <property type="entry name" value="PAZ"/>
    <property type="match status" value="2"/>
</dbReference>
<dbReference type="InterPro" id="IPR003165">
    <property type="entry name" value="Piwi"/>
</dbReference>
<dbReference type="InterPro" id="IPR014811">
    <property type="entry name" value="ArgoL1"/>
</dbReference>
<evidence type="ECO:0000259" key="9">
    <source>
        <dbReference type="PROSITE" id="PS50821"/>
    </source>
</evidence>
<dbReference type="Pfam" id="PF16487">
    <property type="entry name" value="ArgoMid"/>
    <property type="match status" value="2"/>
</dbReference>
<protein>
    <recommendedName>
        <fullName evidence="8">Protein argonaute-1</fullName>
    </recommendedName>
</protein>
<dbReference type="SUPFAM" id="SSF101690">
    <property type="entry name" value="PAZ domain"/>
    <property type="match status" value="2"/>
</dbReference>
<dbReference type="InterPro" id="IPR045246">
    <property type="entry name" value="Piwi_ago-like"/>
</dbReference>
<dbReference type="GO" id="GO:0016442">
    <property type="term" value="C:RISC complex"/>
    <property type="evidence" value="ECO:0007669"/>
    <property type="project" value="UniProtKB-ARBA"/>
</dbReference>
<keyword evidence="3" id="KW-0963">Cytoplasm</keyword>
<name>A0AA47MUS5_MERPO</name>
<keyword evidence="5" id="KW-0694">RNA-binding</keyword>
<dbReference type="Pfam" id="PF16488">
    <property type="entry name" value="ArgoL2"/>
    <property type="match status" value="2"/>
</dbReference>
<dbReference type="Pfam" id="PF02170">
    <property type="entry name" value="PAZ"/>
    <property type="match status" value="2"/>
</dbReference>
<dbReference type="Pfam" id="PF16486">
    <property type="entry name" value="ArgoN"/>
    <property type="match status" value="2"/>
</dbReference>
<evidence type="ECO:0000259" key="10">
    <source>
        <dbReference type="PROSITE" id="PS50822"/>
    </source>
</evidence>
<dbReference type="Proteomes" id="UP001174136">
    <property type="component" value="Unassembled WGS sequence"/>
</dbReference>
<evidence type="ECO:0000256" key="3">
    <source>
        <dbReference type="ARBA" id="ARBA00022490"/>
    </source>
</evidence>
<dbReference type="SMART" id="SM00950">
    <property type="entry name" value="Piwi"/>
    <property type="match status" value="2"/>
</dbReference>
<proteinExistence type="inferred from homology"/>
<feature type="domain" description="Piwi" evidence="10">
    <location>
        <begin position="512"/>
        <end position="813"/>
    </location>
</feature>
<dbReference type="Gene3D" id="2.170.260.10">
    <property type="entry name" value="paz domain"/>
    <property type="match status" value="2"/>
</dbReference>
<evidence type="ECO:0000256" key="2">
    <source>
        <dbReference type="ARBA" id="ARBA00008201"/>
    </source>
</evidence>
<comment type="caution">
    <text evidence="11">The sequence shown here is derived from an EMBL/GenBank/DDBJ whole genome shotgun (WGS) entry which is preliminary data.</text>
</comment>
<dbReference type="Gene3D" id="3.40.50.2300">
    <property type="match status" value="2"/>
</dbReference>
<accession>A0AA47MUS5</accession>
<dbReference type="PROSITE" id="PS50822">
    <property type="entry name" value="PIWI"/>
    <property type="match status" value="2"/>
</dbReference>
<dbReference type="InterPro" id="IPR032474">
    <property type="entry name" value="Argonaute_N"/>
</dbReference>
<keyword evidence="7" id="KW-0687">Ribonucleoprotein</keyword>
<keyword evidence="4" id="KW-0810">Translation regulation</keyword>
<comment type="similarity">
    <text evidence="2">Belongs to the argonaute family. Ago subfamily.</text>
</comment>
<evidence type="ECO:0000256" key="8">
    <source>
        <dbReference type="ARBA" id="ARBA00070769"/>
    </source>
</evidence>
<sequence>MGAFPPPLQQVFQAPRRPGMGTVGKPIKLLANYFEVEIPKMDVFHYEVDIKPDKCPRRVNREVVEYMVQHFKPQLFGDRKPVYDGKKNIYTVLALPIGSEKVDFEVTIPGEGKDRIFKVSIRWLAKVSWRLLQETLVSGRLQVPLDSVQALDVAMRHLASMRYTPVGRSFFSPPEGYYHPLGGGREVWFGFHQSVRPAMWKMMLNIDVSATAFYKAQPVIEFMCEVLDIRNIDEQPKTLTDSQRVRFTKEIKGGLLSSGLKVEVTHCGQMKRKYRVCNVTRRPASHQTFPLQLESGQTVECTVAQYFKQKYNLQLKYPHLPCLQVGQEQKHTYLPLEVCNIVAGQRCIKKLTDNQTSTMIKATARSAPDRQEEISRLMKNANFNLDPYIQEFGIKVKDDMAEVTGRVLPAPILQYGGRNRAIATPNQGVWDMRGKQFYNGIEIKVWAIACFAPQKQCREEVLKNFTDQLRKISKDAGMPIQGQPCFCKYAQGADSVEPMFRHLKNTYAGLQLIIVILPGKTPVYAEVKRVGDTLLGMATQCVQVKNVVKTSPQTLSNLCLKINVKLGGINNILVPHQRSAVFQQPVIFLGADVTHPPAGDGKKPSITAVVGSMDAHPSRYCATVRVQRPRQEIIEDLSYMVRELLIQFYKSTRFKPTRIIFYRDGVPEGQLPQILHYELLAIRDACIKLEKDYQPGITYIVVQKRHHTRLFCADKSERIGKSGNIPAGTTVDTSITHPFEFDFYLCSHAGIQGTSRPSHYYVLWDDNRFTADELQILTYQLCHTYVRCTRSVSIPAPAYYARLVAFRARYHLVDKEHDSGEGSHVSGQSNGRDPQALAKAVQIHHDTLRTMRPGFGSAGKPIRLLANCFQVDIPQMDVYLYQVDITPEKCPRRVNREVVDSMVKHFKVTIFGDRRPVYDGKRSLYTANPLPVAAAGVDLDVTLPGEGGKDRPFKVSWHTLHEVLTGHGTPDPLELDKPISTNPVHAVDVVLRHLPSIKYTPVGRSFFSSPEGYDHPLGGGREVWFGFHQSVRPAMWKMMLNIDVSATAFYKAQQVVRFMCEVLDIHNIDEQPRPLTDSHRVKFTKEIKGLKVEVTHCGTMRRKYRVCNVTRRPASHQTFPLQLENGQTVERTVAQYFRDKYNLQLKYPHLPCLQVGQEQKHTYLPLEVCNIVAGQRCIKKLTDNQTSTMIKATARSAPDRQEEISRLVRSANYEADPFVQEFRFKVRDEMSQVTGRVLPPPMLQYGGRSRTVATPSQGVWDMRGKQFHTGVEVKMWSIACFATQRQCREEILKGFTDQLRKISKDAGMPIQGQPCFCKYAQGADSVEPMFRHLKNTYAGLQLIIVILPGKTPVYAEVKRVGDTLLGMATQCVQVKNVVKTSPQTLSNLCLKINVKLGGINNILVPHQRPSVFQQPVIFLGADVTHPPAGDGKKPSIAAVVGSMDAHPSRYCATVRVQRPRQEVIQDLSSMVRELLIQFYKSTRYKPTRIIFYRDGVSEGQFRQVLYYEVLAFQVLYYELLAIREACISLEKDYQPGITYIVVQKRHHTRLFCADRNERVGRSGNIPAGTTVDTDITHPSEFDFYLCSHAGIQGTSRPSHYHVLWDDNCFTADDFQVLTYQLCHTYVRCTRSVSIPAPAYYAHLVAFRARYHLVDKEHDSAEGSHVSGQSNGRDPQALAKAVQIHHDTLRTIRYPIMFLTYLNSV</sequence>
<dbReference type="CDD" id="cd04657">
    <property type="entry name" value="Piwi_ago-like"/>
    <property type="match status" value="2"/>
</dbReference>
<dbReference type="SUPFAM" id="SSF53098">
    <property type="entry name" value="Ribonuclease H-like"/>
    <property type="match status" value="2"/>
</dbReference>
<dbReference type="GO" id="GO:0031047">
    <property type="term" value="P:regulatory ncRNA-mediated gene silencing"/>
    <property type="evidence" value="ECO:0007669"/>
    <property type="project" value="UniProtKB-KW"/>
</dbReference>
<dbReference type="Pfam" id="PF02171">
    <property type="entry name" value="Piwi"/>
    <property type="match status" value="2"/>
</dbReference>
<dbReference type="GO" id="GO:0006417">
    <property type="term" value="P:regulation of translation"/>
    <property type="evidence" value="ECO:0007669"/>
    <property type="project" value="UniProtKB-KW"/>
</dbReference>
<keyword evidence="12" id="KW-1185">Reference proteome</keyword>
<dbReference type="FunFam" id="2.170.260.10:FF:000001">
    <property type="entry name" value="Protein argonaute-2"/>
    <property type="match status" value="2"/>
</dbReference>
<comment type="subcellular location">
    <subcellularLocation>
        <location evidence="1">Cytoplasm</location>
        <location evidence="1">P-body</location>
    </subcellularLocation>
</comment>
<dbReference type="InterPro" id="IPR032472">
    <property type="entry name" value="ArgoL2"/>
</dbReference>
<feature type="domain" description="PAZ" evidence="9">
    <location>
        <begin position="218"/>
        <end position="343"/>
    </location>
</feature>
<dbReference type="Gene3D" id="3.30.420.10">
    <property type="entry name" value="Ribonuclease H-like superfamily/Ribonuclease H"/>
    <property type="match status" value="2"/>
</dbReference>
<evidence type="ECO:0000256" key="1">
    <source>
        <dbReference type="ARBA" id="ARBA00004201"/>
    </source>
</evidence>
<evidence type="ECO:0000313" key="12">
    <source>
        <dbReference type="Proteomes" id="UP001174136"/>
    </source>
</evidence>
<dbReference type="PANTHER" id="PTHR22891">
    <property type="entry name" value="EUKARYOTIC TRANSLATION INITIATION FACTOR 2C"/>
    <property type="match status" value="1"/>
</dbReference>
<dbReference type="GO" id="GO:0000932">
    <property type="term" value="C:P-body"/>
    <property type="evidence" value="ECO:0007669"/>
    <property type="project" value="UniProtKB-SubCell"/>
</dbReference>
<dbReference type="FunFam" id="3.40.50.2300:FF:000005">
    <property type="entry name" value="Protein argonaute-2"/>
    <property type="match status" value="2"/>
</dbReference>
<evidence type="ECO:0000313" key="11">
    <source>
        <dbReference type="EMBL" id="KAK0147098.1"/>
    </source>
</evidence>
<dbReference type="GO" id="GO:0003723">
    <property type="term" value="F:RNA binding"/>
    <property type="evidence" value="ECO:0007669"/>
    <property type="project" value="UniProtKB-KW"/>
</dbReference>
<dbReference type="SMART" id="SM00949">
    <property type="entry name" value="PAZ"/>
    <property type="match status" value="2"/>
</dbReference>